<dbReference type="Gene3D" id="3.30.360.10">
    <property type="entry name" value="Dihydrodipicolinate Reductase, domain 2"/>
    <property type="match status" value="1"/>
</dbReference>
<evidence type="ECO:0000259" key="8">
    <source>
        <dbReference type="Pfam" id="PF00479"/>
    </source>
</evidence>
<dbReference type="HAMAP" id="MF_00966">
    <property type="entry name" value="G6PD"/>
    <property type="match status" value="1"/>
</dbReference>
<gene>
    <name evidence="7" type="primary">zwf</name>
    <name evidence="10" type="ORF">SAMN04488128_101898</name>
</gene>
<comment type="pathway">
    <text evidence="1 7">Carbohydrate degradation; pentose phosphate pathway; D-ribulose 5-phosphate from D-glucose 6-phosphate (oxidative stage): step 1/3.</text>
</comment>
<dbReference type="Gene3D" id="3.40.50.720">
    <property type="entry name" value="NAD(P)-binding Rossmann-like Domain"/>
    <property type="match status" value="1"/>
</dbReference>
<dbReference type="PRINTS" id="PR00079">
    <property type="entry name" value="G6PDHDRGNASE"/>
</dbReference>
<keyword evidence="6 7" id="KW-0119">Carbohydrate metabolism</keyword>
<evidence type="ECO:0000256" key="5">
    <source>
        <dbReference type="ARBA" id="ARBA00023002"/>
    </source>
</evidence>
<dbReference type="GO" id="GO:0006006">
    <property type="term" value="P:glucose metabolic process"/>
    <property type="evidence" value="ECO:0007669"/>
    <property type="project" value="UniProtKB-KW"/>
</dbReference>
<dbReference type="STRING" id="634771.SAMN04488128_101898"/>
<dbReference type="Pfam" id="PF02781">
    <property type="entry name" value="G6PD_C"/>
    <property type="match status" value="1"/>
</dbReference>
<feature type="binding site" evidence="7">
    <location>
        <begin position="92"/>
        <end position="93"/>
    </location>
    <ligand>
        <name>NADP(+)</name>
        <dbReference type="ChEBI" id="CHEBI:58349"/>
    </ligand>
</feature>
<keyword evidence="11" id="KW-1185">Reference proteome</keyword>
<comment type="function">
    <text evidence="7">Catalyzes the oxidation of glucose 6-phosphate to 6-phosphogluconolactone.</text>
</comment>
<dbReference type="PIRSF" id="PIRSF000110">
    <property type="entry name" value="G6PD"/>
    <property type="match status" value="1"/>
</dbReference>
<dbReference type="EC" id="1.1.1.49" evidence="7"/>
<dbReference type="NCBIfam" id="TIGR00871">
    <property type="entry name" value="zwf"/>
    <property type="match status" value="1"/>
</dbReference>
<feature type="binding site" evidence="7">
    <location>
        <position position="347"/>
    </location>
    <ligand>
        <name>substrate</name>
    </ligand>
</feature>
<comment type="catalytic activity">
    <reaction evidence="7">
        <text>D-glucose 6-phosphate + NADP(+) = 6-phospho-D-glucono-1,5-lactone + NADPH + H(+)</text>
        <dbReference type="Rhea" id="RHEA:15841"/>
        <dbReference type="ChEBI" id="CHEBI:15378"/>
        <dbReference type="ChEBI" id="CHEBI:57783"/>
        <dbReference type="ChEBI" id="CHEBI:57955"/>
        <dbReference type="ChEBI" id="CHEBI:58349"/>
        <dbReference type="ChEBI" id="CHEBI:61548"/>
        <dbReference type="EC" id="1.1.1.49"/>
    </reaction>
</comment>
<feature type="binding site" evidence="7">
    <location>
        <position position="242"/>
    </location>
    <ligand>
        <name>substrate</name>
    </ligand>
</feature>
<dbReference type="InterPro" id="IPR036291">
    <property type="entry name" value="NAD(P)-bd_dom_sf"/>
</dbReference>
<feature type="binding site" evidence="7">
    <location>
        <position position="189"/>
    </location>
    <ligand>
        <name>substrate</name>
    </ligand>
</feature>
<feature type="active site" description="Proton acceptor" evidence="7">
    <location>
        <position position="247"/>
    </location>
</feature>
<comment type="similarity">
    <text evidence="2 7">Belongs to the glucose-6-phosphate dehydrogenase family.</text>
</comment>
<dbReference type="PANTHER" id="PTHR23429">
    <property type="entry name" value="GLUCOSE-6-PHOSPHATE 1-DEHYDROGENASE G6PD"/>
    <property type="match status" value="1"/>
</dbReference>
<dbReference type="OrthoDB" id="9802739at2"/>
<dbReference type="GO" id="GO:0004345">
    <property type="term" value="F:glucose-6-phosphate dehydrogenase activity"/>
    <property type="evidence" value="ECO:0007669"/>
    <property type="project" value="UniProtKB-UniRule"/>
</dbReference>
<keyword evidence="5 7" id="KW-0560">Oxidoreductase</keyword>
<keyword evidence="4 7" id="KW-0521">NADP</keyword>
<feature type="binding site" evidence="7">
    <location>
        <position position="155"/>
    </location>
    <ligand>
        <name>NADP(+)</name>
        <dbReference type="ChEBI" id="CHEBI:58349"/>
    </ligand>
</feature>
<evidence type="ECO:0000313" key="10">
    <source>
        <dbReference type="EMBL" id="SJZ60746.1"/>
    </source>
</evidence>
<dbReference type="InterPro" id="IPR001282">
    <property type="entry name" value="G6P_DH"/>
</dbReference>
<dbReference type="PROSITE" id="PS00069">
    <property type="entry name" value="G6P_DEHYDROGENASE"/>
    <property type="match status" value="1"/>
</dbReference>
<keyword evidence="3 7" id="KW-0313">Glucose metabolism</keyword>
<feature type="binding site" evidence="7">
    <location>
        <position position="223"/>
    </location>
    <ligand>
        <name>substrate</name>
    </ligand>
</feature>
<evidence type="ECO:0000256" key="7">
    <source>
        <dbReference type="HAMAP-Rule" id="MF_00966"/>
    </source>
</evidence>
<dbReference type="Proteomes" id="UP000190367">
    <property type="component" value="Unassembled WGS sequence"/>
</dbReference>
<dbReference type="InterPro" id="IPR022675">
    <property type="entry name" value="G6P_DH_C"/>
</dbReference>
<feature type="binding site" evidence="7">
    <location>
        <position position="185"/>
    </location>
    <ligand>
        <name>substrate</name>
    </ligand>
</feature>
<evidence type="ECO:0000256" key="4">
    <source>
        <dbReference type="ARBA" id="ARBA00022857"/>
    </source>
</evidence>
<dbReference type="RefSeq" id="WP_078668539.1">
    <property type="nucleotide sequence ID" value="NZ_FUWZ01000001.1"/>
</dbReference>
<evidence type="ECO:0000256" key="1">
    <source>
        <dbReference type="ARBA" id="ARBA00004937"/>
    </source>
</evidence>
<feature type="domain" description="Glucose-6-phosphate dehydrogenase C-terminal" evidence="9">
    <location>
        <begin position="196"/>
        <end position="490"/>
    </location>
</feature>
<dbReference type="InterPro" id="IPR019796">
    <property type="entry name" value="G6P_DH_AS"/>
</dbReference>
<dbReference type="GO" id="GO:0009051">
    <property type="term" value="P:pentose-phosphate shunt, oxidative branch"/>
    <property type="evidence" value="ECO:0007669"/>
    <property type="project" value="TreeGrafter"/>
</dbReference>
<organism evidence="10 11">
    <name type="scientific">Chitinophaga eiseniae</name>
    <dbReference type="NCBI Taxonomy" id="634771"/>
    <lineage>
        <taxon>Bacteria</taxon>
        <taxon>Pseudomonadati</taxon>
        <taxon>Bacteroidota</taxon>
        <taxon>Chitinophagia</taxon>
        <taxon>Chitinophagales</taxon>
        <taxon>Chitinophagaceae</taxon>
        <taxon>Chitinophaga</taxon>
    </lineage>
</organism>
<dbReference type="GO" id="GO:0050661">
    <property type="term" value="F:NADP binding"/>
    <property type="evidence" value="ECO:0007669"/>
    <property type="project" value="UniProtKB-UniRule"/>
</dbReference>
<evidence type="ECO:0000313" key="11">
    <source>
        <dbReference type="Proteomes" id="UP000190367"/>
    </source>
</evidence>
<dbReference type="Pfam" id="PF00479">
    <property type="entry name" value="G6PD_N"/>
    <property type="match status" value="1"/>
</dbReference>
<dbReference type="InterPro" id="IPR022674">
    <property type="entry name" value="G6P_DH_NAD-bd"/>
</dbReference>
<evidence type="ECO:0000256" key="2">
    <source>
        <dbReference type="ARBA" id="ARBA00009975"/>
    </source>
</evidence>
<dbReference type="SUPFAM" id="SSF55347">
    <property type="entry name" value="Glyceraldehyde-3-phosphate dehydrogenase-like, C-terminal domain"/>
    <property type="match status" value="1"/>
</dbReference>
<accession>A0A1T4M1G4</accession>
<evidence type="ECO:0000256" key="3">
    <source>
        <dbReference type="ARBA" id="ARBA00022526"/>
    </source>
</evidence>
<dbReference type="UniPathway" id="UPA00115">
    <property type="reaction ID" value="UER00408"/>
</dbReference>
<feature type="domain" description="Glucose-6-phosphate dehydrogenase NAD-binding" evidence="8">
    <location>
        <begin position="13"/>
        <end position="194"/>
    </location>
</feature>
<dbReference type="EMBL" id="FUWZ01000001">
    <property type="protein sequence ID" value="SJZ60746.1"/>
    <property type="molecule type" value="Genomic_DNA"/>
</dbReference>
<dbReference type="SUPFAM" id="SSF51735">
    <property type="entry name" value="NAD(P)-binding Rossmann-fold domains"/>
    <property type="match status" value="1"/>
</dbReference>
<evidence type="ECO:0000259" key="9">
    <source>
        <dbReference type="Pfam" id="PF02781"/>
    </source>
</evidence>
<dbReference type="PANTHER" id="PTHR23429:SF0">
    <property type="entry name" value="GLUCOSE-6-PHOSPHATE 1-DEHYDROGENASE"/>
    <property type="match status" value="1"/>
</dbReference>
<reference evidence="11" key="1">
    <citation type="submission" date="2017-02" db="EMBL/GenBank/DDBJ databases">
        <authorList>
            <person name="Varghese N."/>
            <person name="Submissions S."/>
        </authorList>
    </citation>
    <scope>NUCLEOTIDE SEQUENCE [LARGE SCALE GENOMIC DNA]</scope>
    <source>
        <strain evidence="11">DSM 22224</strain>
    </source>
</reference>
<sequence length="506" mass="57913">MKPKKAYPAAITIFGARGDLTRRKLIPALYNLFIENHLPALFEIFCVDFQTVDEAAFKNDLLSGVNEFSRNGKAEPSKWAGFAARISYLQGDFTKKETYISLKTKVEDFEKSSKQRGNRMFYFAVAPRFIEVIAEALSTRKLCSNKTHDRIVVEKPFGTDLATARKLNHFLTKRFSEKQVYRIDHYLGKETVQNIMAFRFANFVFEPLWNKNYIDHIQISVAEQVSVGKRGGYYDASGALRDMIQNHLLQLLCIVAMECPGAYKAEAIRDAKTKVLKSIRPFTTQQVFKNVVRAQYTAGEVDDVQRIAYRQEEQVSPESNTETFVALKMLIDNPRWEGVPFFLRTGKSMTRQSSVIVVQFKDSPHKIFKDDIVPNRLIISIQPELEISLLFESKVPGLQMKLVPVEMDFTYQEAYTESLPEAYEALLLDVLHGDATLFMRADQVEAAWKVVMPILDAWKKSPSKQLQFYESGTWGPAAGSNLLKPYAKEWYRLPSRETVKKLAVNK</sequence>
<dbReference type="GO" id="GO:0005829">
    <property type="term" value="C:cytosol"/>
    <property type="evidence" value="ECO:0007669"/>
    <property type="project" value="TreeGrafter"/>
</dbReference>
<evidence type="ECO:0000256" key="6">
    <source>
        <dbReference type="ARBA" id="ARBA00023277"/>
    </source>
</evidence>
<protein>
    <recommendedName>
        <fullName evidence="7">Glucose-6-phosphate 1-dehydrogenase</fullName>
        <shortName evidence="7">G6PD</shortName>
        <ecNumber evidence="7">1.1.1.49</ecNumber>
    </recommendedName>
</protein>
<name>A0A1T4M1G4_9BACT</name>
<comment type="caution">
    <text evidence="7">Lacks conserved residue(s) required for the propagation of feature annotation.</text>
</comment>
<dbReference type="AlphaFoldDB" id="A0A1T4M1G4"/>
<proteinExistence type="inferred from homology"/>